<keyword evidence="7" id="KW-0391">Immunity</keyword>
<evidence type="ECO:0000256" key="7">
    <source>
        <dbReference type="RuleBase" id="RU369109"/>
    </source>
</evidence>
<evidence type="ECO:0000256" key="6">
    <source>
        <dbReference type="ARBA" id="ARBA00023180"/>
    </source>
</evidence>
<evidence type="ECO:0000313" key="10">
    <source>
        <dbReference type="Ensembl" id="ENSPMEP00000006080.1"/>
    </source>
</evidence>
<keyword evidence="7" id="KW-0676">Redox-active center</keyword>
<keyword evidence="5 7" id="KW-1015">Disulfide bond</keyword>
<dbReference type="Pfam" id="PF03227">
    <property type="entry name" value="GILT"/>
    <property type="match status" value="1"/>
</dbReference>
<evidence type="ECO:0000256" key="1">
    <source>
        <dbReference type="ARBA" id="ARBA00005679"/>
    </source>
</evidence>
<evidence type="ECO:0000256" key="2">
    <source>
        <dbReference type="ARBA" id="ARBA00011615"/>
    </source>
</evidence>
<dbReference type="InterPro" id="IPR004911">
    <property type="entry name" value="Interferon-induced_GILT"/>
</dbReference>
<keyword evidence="8" id="KW-0472">Membrane</keyword>
<reference evidence="10" key="1">
    <citation type="submission" date="2025-08" db="UniProtKB">
        <authorList>
            <consortium name="Ensembl"/>
        </authorList>
    </citation>
    <scope>IDENTIFICATION</scope>
</reference>
<comment type="subunit">
    <text evidence="2 7">Dimer; disulfide-linked.</text>
</comment>
<accession>A0A3B3WTH7</accession>
<comment type="function">
    <text evidence="7">Lysosomal thiol reductase that can reduce protein disulfide bonds. Facilitates the complete unfolding of proteins destined for lysosomal degradation. Plays an important role in antigen processing.</text>
</comment>
<organism evidence="10 11">
    <name type="scientific">Poecilia mexicana</name>
    <dbReference type="NCBI Taxonomy" id="48701"/>
    <lineage>
        <taxon>Eukaryota</taxon>
        <taxon>Metazoa</taxon>
        <taxon>Chordata</taxon>
        <taxon>Craniata</taxon>
        <taxon>Vertebrata</taxon>
        <taxon>Euteleostomi</taxon>
        <taxon>Actinopterygii</taxon>
        <taxon>Neopterygii</taxon>
        <taxon>Teleostei</taxon>
        <taxon>Neoteleostei</taxon>
        <taxon>Acanthomorphata</taxon>
        <taxon>Ovalentaria</taxon>
        <taxon>Atherinomorphae</taxon>
        <taxon>Cyprinodontiformes</taxon>
        <taxon>Poeciliidae</taxon>
        <taxon>Poeciliinae</taxon>
        <taxon>Poecilia</taxon>
    </lineage>
</organism>
<keyword evidence="8" id="KW-1133">Transmembrane helix</keyword>
<sequence>MWVGSATPGVHQLMMLVMTLSSSLEEGLSQSSLAVCLGAVWIFFLLIIMKVLCILAVLFLLSTKHKSFELSHPKPACRYPPSQWCRSLEIAIECKVQKQCMELGAIKPNQTVPRVALTLYYESLCPDCRRFITKQLFPTWTMLQDIMSLTLVPYGNAKEVLSVNRPFSCQHGEPECRGNMIQACIIHLTGTSLAFQVIYCMESAANVLDAAEPCLQLYAPSVSWVTVDACATGRLGYKLMHGYAVMTRALNPAHTHVPWVTIDGEYTEETEAKTTSSLFRLVCDRYKGVKPPVCTGAPVKLSRSGCLAE</sequence>
<dbReference type="KEGG" id="pmei:106928884"/>
<dbReference type="GO" id="GO:0005764">
    <property type="term" value="C:lysosome"/>
    <property type="evidence" value="ECO:0007669"/>
    <property type="project" value="UniProtKB-SubCell"/>
</dbReference>
<dbReference type="EC" id="1.8.-.-" evidence="7"/>
<dbReference type="GO" id="GO:0016671">
    <property type="term" value="F:oxidoreductase activity, acting on a sulfur group of donors, disulfide as acceptor"/>
    <property type="evidence" value="ECO:0007669"/>
    <property type="project" value="UniProtKB-UniRule"/>
</dbReference>
<evidence type="ECO:0000313" key="11">
    <source>
        <dbReference type="Proteomes" id="UP000261480"/>
    </source>
</evidence>
<evidence type="ECO:0000256" key="5">
    <source>
        <dbReference type="ARBA" id="ARBA00023157"/>
    </source>
</evidence>
<dbReference type="OrthoDB" id="958254at2759"/>
<dbReference type="Ensembl" id="ENSPMET00000006431.1">
    <property type="protein sequence ID" value="ENSPMEP00000006080.1"/>
    <property type="gene ID" value="ENSPMEG00000007521.1"/>
</dbReference>
<keyword evidence="3 7" id="KW-0964">Secreted</keyword>
<evidence type="ECO:0000259" key="9">
    <source>
        <dbReference type="PROSITE" id="PS51110"/>
    </source>
</evidence>
<dbReference type="InterPro" id="IPR003119">
    <property type="entry name" value="SAP_A"/>
</dbReference>
<dbReference type="GeneID" id="106928884"/>
<keyword evidence="7" id="KW-0458">Lysosome</keyword>
<dbReference type="Pfam" id="PF02199">
    <property type="entry name" value="SapA"/>
    <property type="match status" value="1"/>
</dbReference>
<reference evidence="10" key="2">
    <citation type="submission" date="2025-09" db="UniProtKB">
        <authorList>
            <consortium name="Ensembl"/>
        </authorList>
    </citation>
    <scope>IDENTIFICATION</scope>
</reference>
<proteinExistence type="inferred from homology"/>
<keyword evidence="7" id="KW-0560">Oxidoreductase</keyword>
<feature type="transmembrane region" description="Helical" evidence="8">
    <location>
        <begin position="32"/>
        <end position="61"/>
    </location>
</feature>
<dbReference type="CTD" id="10437"/>
<dbReference type="RefSeq" id="XP_014860938.1">
    <property type="nucleotide sequence ID" value="XM_015005452.1"/>
</dbReference>
<name>A0A3B3WTH7_9TELE</name>
<dbReference type="Proteomes" id="UP000261480">
    <property type="component" value="Unplaced"/>
</dbReference>
<dbReference type="AlphaFoldDB" id="A0A3B3WTH7"/>
<evidence type="ECO:0000256" key="8">
    <source>
        <dbReference type="SAM" id="Phobius"/>
    </source>
</evidence>
<dbReference type="GO" id="GO:0002376">
    <property type="term" value="P:immune system process"/>
    <property type="evidence" value="ECO:0007669"/>
    <property type="project" value="UniProtKB-KW"/>
</dbReference>
<comment type="subcellular location">
    <subcellularLocation>
        <location evidence="7">Secreted</location>
    </subcellularLocation>
    <subcellularLocation>
        <location evidence="7">Lysosome</location>
    </subcellularLocation>
</comment>
<dbReference type="STRING" id="48701.ENSPMEP00000006080"/>
<dbReference type="PANTHER" id="PTHR13234:SF45">
    <property type="entry name" value="GAMMA-INTERFERON-INDUCIBLE LYSOSOMAL THIOL REDUCTASE-LIKE"/>
    <property type="match status" value="1"/>
</dbReference>
<dbReference type="GO" id="GO:0005576">
    <property type="term" value="C:extracellular region"/>
    <property type="evidence" value="ECO:0007669"/>
    <property type="project" value="UniProtKB-SubCell"/>
</dbReference>
<keyword evidence="6 7" id="KW-0325">Glycoprotein</keyword>
<feature type="domain" description="Saposin A-type" evidence="9">
    <location>
        <begin position="70"/>
        <end position="110"/>
    </location>
</feature>
<evidence type="ECO:0000256" key="3">
    <source>
        <dbReference type="ARBA" id="ARBA00022525"/>
    </source>
</evidence>
<keyword evidence="4 7" id="KW-0732">Signal</keyword>
<protein>
    <recommendedName>
        <fullName evidence="7">Gamma-interferon-inducible lysosomal thiol reductase</fullName>
        <ecNumber evidence="7">1.8.-.-</ecNumber>
    </recommendedName>
    <alternativeName>
        <fullName evidence="7">Gamma-interferon-inducible protein IP-30</fullName>
    </alternativeName>
</protein>
<dbReference type="PROSITE" id="PS51110">
    <property type="entry name" value="SAP_A"/>
    <property type="match status" value="1"/>
</dbReference>
<comment type="similarity">
    <text evidence="1 7">Belongs to the GILT family.</text>
</comment>
<keyword evidence="11" id="KW-1185">Reference proteome</keyword>
<keyword evidence="8" id="KW-0812">Transmembrane</keyword>
<evidence type="ECO:0000256" key="4">
    <source>
        <dbReference type="ARBA" id="ARBA00022729"/>
    </source>
</evidence>
<dbReference type="PANTHER" id="PTHR13234">
    <property type="entry name" value="GAMMA-INTERFERON INDUCIBLE LYSOSOMAL THIOL REDUCTASE GILT"/>
    <property type="match status" value="1"/>
</dbReference>